<gene>
    <name evidence="3" type="ORF">SAMN06296241_2864</name>
</gene>
<organism evidence="3 4">
    <name type="scientific">Salinimicrobium sediminis</name>
    <dbReference type="NCBI Taxonomy" id="1343891"/>
    <lineage>
        <taxon>Bacteria</taxon>
        <taxon>Pseudomonadati</taxon>
        <taxon>Bacteroidota</taxon>
        <taxon>Flavobacteriia</taxon>
        <taxon>Flavobacteriales</taxon>
        <taxon>Flavobacteriaceae</taxon>
        <taxon>Salinimicrobium</taxon>
    </lineage>
</organism>
<keyword evidence="1" id="KW-0732">Signal</keyword>
<evidence type="ECO:0000256" key="1">
    <source>
        <dbReference type="SAM" id="SignalP"/>
    </source>
</evidence>
<dbReference type="AlphaFoldDB" id="A0A285XA21"/>
<dbReference type="Gene3D" id="3.20.20.140">
    <property type="entry name" value="Metal-dependent hydrolases"/>
    <property type="match status" value="1"/>
</dbReference>
<feature type="chain" id="PRO_5012448149" evidence="1">
    <location>
        <begin position="24"/>
        <end position="439"/>
    </location>
</feature>
<dbReference type="InterPro" id="IPR032466">
    <property type="entry name" value="Metal_Hydrolase"/>
</dbReference>
<evidence type="ECO:0000313" key="3">
    <source>
        <dbReference type="EMBL" id="SOC81289.1"/>
    </source>
</evidence>
<evidence type="ECO:0000259" key="2">
    <source>
        <dbReference type="Pfam" id="PF01979"/>
    </source>
</evidence>
<dbReference type="Proteomes" id="UP000219193">
    <property type="component" value="Unassembled WGS sequence"/>
</dbReference>
<dbReference type="EMBL" id="OCMF01000004">
    <property type="protein sequence ID" value="SOC81289.1"/>
    <property type="molecule type" value="Genomic_DNA"/>
</dbReference>
<evidence type="ECO:0000313" key="4">
    <source>
        <dbReference type="Proteomes" id="UP000219193"/>
    </source>
</evidence>
<dbReference type="SUPFAM" id="SSF51338">
    <property type="entry name" value="Composite domain of metallo-dependent hydrolases"/>
    <property type="match status" value="1"/>
</dbReference>
<sequence>MSMKNLKQYILPVLLFISGSAFAQQTPAPEQSRPVTIVGATAHIGNGEVIENSLIIFQNGKITTVSDANSSDRQYPGTVIDAKGKHVYPGFIAPNSSLGLVEIDAVRQSDDEDELGELLPHVRSIIAYNAESQVVESMRPNGVLVGQIAPRGGRISGTSSIVQFDAWNWEDAVLKEDDGIHVNWPNSVRRGRWWEGEDRGIKANADYQENVRTLSDFFRNAKAYLAGSQEQANLPFQAMKKVFTGDQKVYVHANGEKEIIDILTFKKEHNLNNLVLVGGYDALKVVDELKAANVPVLVGRVHSTPNLEDNHYDLPYKLAHLLQQEGLLVALETSGSMERMNSRNLPFYAGTVTGYGANKEDALKMITLNTAKILGVDDSLGSLEAGKDATLFISEGDALDMRTNKVSQAFIRGREISLESHQTELAKRYSDKFEQQEKK</sequence>
<dbReference type="PANTHER" id="PTHR43135:SF3">
    <property type="entry name" value="ALPHA-D-RIBOSE 1-METHYLPHOSPHONATE 5-TRIPHOSPHATE DIPHOSPHATASE"/>
    <property type="match status" value="1"/>
</dbReference>
<keyword evidence="4" id="KW-1185">Reference proteome</keyword>
<name>A0A285XA21_9FLAO</name>
<dbReference type="InterPro" id="IPR011059">
    <property type="entry name" value="Metal-dep_hydrolase_composite"/>
</dbReference>
<feature type="signal peptide" evidence="1">
    <location>
        <begin position="1"/>
        <end position="23"/>
    </location>
</feature>
<feature type="domain" description="Amidohydrolase-related" evidence="2">
    <location>
        <begin position="326"/>
        <end position="413"/>
    </location>
</feature>
<dbReference type="InterPro" id="IPR006680">
    <property type="entry name" value="Amidohydro-rel"/>
</dbReference>
<accession>A0A285XA21</accession>
<dbReference type="InterPro" id="IPR051781">
    <property type="entry name" value="Metallo-dep_Hydrolase"/>
</dbReference>
<protein>
    <submittedName>
        <fullName evidence="3">Imidazolonepropionase</fullName>
    </submittedName>
</protein>
<reference evidence="4" key="1">
    <citation type="submission" date="2017-09" db="EMBL/GenBank/DDBJ databases">
        <authorList>
            <person name="Varghese N."/>
            <person name="Submissions S."/>
        </authorList>
    </citation>
    <scope>NUCLEOTIDE SEQUENCE [LARGE SCALE GENOMIC DNA]</scope>
    <source>
        <strain evidence="4">CGMCC 1.12641</strain>
    </source>
</reference>
<dbReference type="PANTHER" id="PTHR43135">
    <property type="entry name" value="ALPHA-D-RIBOSE 1-METHYLPHOSPHONATE 5-TRIPHOSPHATE DIPHOSPHATASE"/>
    <property type="match status" value="1"/>
</dbReference>
<dbReference type="Pfam" id="PF01979">
    <property type="entry name" value="Amidohydro_1"/>
    <property type="match status" value="1"/>
</dbReference>
<dbReference type="SUPFAM" id="SSF51556">
    <property type="entry name" value="Metallo-dependent hydrolases"/>
    <property type="match status" value="1"/>
</dbReference>
<proteinExistence type="predicted"/>
<dbReference type="Gene3D" id="2.30.40.10">
    <property type="entry name" value="Urease, subunit C, domain 1"/>
    <property type="match status" value="1"/>
</dbReference>
<dbReference type="GO" id="GO:0016810">
    <property type="term" value="F:hydrolase activity, acting on carbon-nitrogen (but not peptide) bonds"/>
    <property type="evidence" value="ECO:0007669"/>
    <property type="project" value="InterPro"/>
</dbReference>